<keyword evidence="6" id="KW-0375">Hydrogen ion transport</keyword>
<keyword evidence="7 11" id="KW-1133">Transmembrane helix</keyword>
<protein>
    <submittedName>
        <fullName evidence="13">Otopetrin 3</fullName>
    </submittedName>
</protein>
<keyword evidence="4" id="KW-1003">Cell membrane</keyword>
<evidence type="ECO:0000313" key="13">
    <source>
        <dbReference type="WBParaSite" id="SSLN_0000599101-mRNA-1"/>
    </source>
</evidence>
<feature type="transmembrane region" description="Helical" evidence="11">
    <location>
        <begin position="96"/>
        <end position="117"/>
    </location>
</feature>
<dbReference type="GO" id="GO:0005886">
    <property type="term" value="C:plasma membrane"/>
    <property type="evidence" value="ECO:0007669"/>
    <property type="project" value="UniProtKB-SubCell"/>
</dbReference>
<keyword evidence="3" id="KW-0813">Transport</keyword>
<evidence type="ECO:0000256" key="10">
    <source>
        <dbReference type="ARBA" id="ARBA00023303"/>
    </source>
</evidence>
<keyword evidence="10" id="KW-0407">Ion channel</keyword>
<dbReference type="GO" id="GO:0015252">
    <property type="term" value="F:proton channel activity"/>
    <property type="evidence" value="ECO:0007669"/>
    <property type="project" value="InterPro"/>
</dbReference>
<dbReference type="InterPro" id="IPR004878">
    <property type="entry name" value="Otopetrin"/>
</dbReference>
<feature type="transmembrane region" description="Helical" evidence="11">
    <location>
        <begin position="163"/>
        <end position="179"/>
    </location>
</feature>
<keyword evidence="8" id="KW-0406">Ion transport</keyword>
<comment type="subcellular location">
    <subcellularLocation>
        <location evidence="1">Cell membrane</location>
        <topology evidence="1">Multi-pass membrane protein</topology>
    </subcellularLocation>
</comment>
<feature type="chain" id="PRO_5008153764" evidence="12">
    <location>
        <begin position="18"/>
        <end position="300"/>
    </location>
</feature>
<proteinExistence type="inferred from homology"/>
<keyword evidence="5 11" id="KW-0812">Transmembrane</keyword>
<dbReference type="AlphaFoldDB" id="A0A183SNK6"/>
<dbReference type="WBParaSite" id="SSLN_0000599101-mRNA-1">
    <property type="protein sequence ID" value="SSLN_0000599101-mRNA-1"/>
    <property type="gene ID" value="SSLN_0000599101"/>
</dbReference>
<evidence type="ECO:0000256" key="8">
    <source>
        <dbReference type="ARBA" id="ARBA00023065"/>
    </source>
</evidence>
<feature type="transmembrane region" description="Helical" evidence="11">
    <location>
        <begin position="137"/>
        <end position="157"/>
    </location>
</feature>
<evidence type="ECO:0000256" key="4">
    <source>
        <dbReference type="ARBA" id="ARBA00022475"/>
    </source>
</evidence>
<evidence type="ECO:0000256" key="7">
    <source>
        <dbReference type="ARBA" id="ARBA00022989"/>
    </source>
</evidence>
<keyword evidence="12" id="KW-0732">Signal</keyword>
<name>A0A183SNK6_SCHSO</name>
<evidence type="ECO:0000256" key="2">
    <source>
        <dbReference type="ARBA" id="ARBA00006513"/>
    </source>
</evidence>
<feature type="transmembrane region" description="Helical" evidence="11">
    <location>
        <begin position="22"/>
        <end position="42"/>
    </location>
</feature>
<evidence type="ECO:0000256" key="11">
    <source>
        <dbReference type="SAM" id="Phobius"/>
    </source>
</evidence>
<dbReference type="PANTHER" id="PTHR21522">
    <property type="entry name" value="PROTON CHANNEL OTOP"/>
    <property type="match status" value="1"/>
</dbReference>
<evidence type="ECO:0000256" key="3">
    <source>
        <dbReference type="ARBA" id="ARBA00022448"/>
    </source>
</evidence>
<evidence type="ECO:0000256" key="1">
    <source>
        <dbReference type="ARBA" id="ARBA00004651"/>
    </source>
</evidence>
<sequence>LFCIPVWFSYLLARCHSQASVLAHYLIPCGVEYSLIACAIFYKLFQRIGHDNGQDNEVTDDTGLFVGLLMFMATLVALALFYILYNDHKVQSAVTLYQATNIILLSIGVITVFLALLRFRLLTLRKLSEANAFDDNLLLVGLLGMLFYDMFLLVPAVETRNKIGLTAYLFVAKAVFLILEASRRCARSPAHALNKPGRTLLTFLLVLNLAMWVVNTFELKHAENHQIHKKYYTGIAWKIITHLSLPLLIFFRFHSTVCLADIWSNAYNHEHMFIQQCSKVTVSGYFFEHPQFFGKISLSS</sequence>
<dbReference type="PANTHER" id="PTHR21522:SF32">
    <property type="entry name" value="OTOPETRIN-2"/>
    <property type="match status" value="1"/>
</dbReference>
<dbReference type="Pfam" id="PF03189">
    <property type="entry name" value="Otopetrin"/>
    <property type="match status" value="1"/>
</dbReference>
<evidence type="ECO:0000256" key="5">
    <source>
        <dbReference type="ARBA" id="ARBA00022692"/>
    </source>
</evidence>
<evidence type="ECO:0000256" key="6">
    <source>
        <dbReference type="ARBA" id="ARBA00022781"/>
    </source>
</evidence>
<feature type="transmembrane region" description="Helical" evidence="11">
    <location>
        <begin position="63"/>
        <end position="84"/>
    </location>
</feature>
<reference evidence="13" key="1">
    <citation type="submission" date="2016-06" db="UniProtKB">
        <authorList>
            <consortium name="WormBaseParasite"/>
        </authorList>
    </citation>
    <scope>IDENTIFICATION</scope>
</reference>
<organism evidence="13">
    <name type="scientific">Schistocephalus solidus</name>
    <name type="common">Tapeworm</name>
    <dbReference type="NCBI Taxonomy" id="70667"/>
    <lineage>
        <taxon>Eukaryota</taxon>
        <taxon>Metazoa</taxon>
        <taxon>Spiralia</taxon>
        <taxon>Lophotrochozoa</taxon>
        <taxon>Platyhelminthes</taxon>
        <taxon>Cestoda</taxon>
        <taxon>Eucestoda</taxon>
        <taxon>Diphyllobothriidea</taxon>
        <taxon>Diphyllobothriidae</taxon>
        <taxon>Schistocephalus</taxon>
    </lineage>
</organism>
<evidence type="ECO:0000256" key="12">
    <source>
        <dbReference type="SAM" id="SignalP"/>
    </source>
</evidence>
<feature type="transmembrane region" description="Helical" evidence="11">
    <location>
        <begin position="231"/>
        <end position="251"/>
    </location>
</feature>
<accession>A0A183SNK6</accession>
<feature type="transmembrane region" description="Helical" evidence="11">
    <location>
        <begin position="200"/>
        <end position="219"/>
    </location>
</feature>
<evidence type="ECO:0000256" key="9">
    <source>
        <dbReference type="ARBA" id="ARBA00023136"/>
    </source>
</evidence>
<feature type="signal peptide" evidence="12">
    <location>
        <begin position="1"/>
        <end position="17"/>
    </location>
</feature>
<comment type="similarity">
    <text evidence="2">Belongs to the otopetrin family.</text>
</comment>
<keyword evidence="9 11" id="KW-0472">Membrane</keyword>